<proteinExistence type="predicted"/>
<gene>
    <name evidence="1" type="ORF">V5F32_20600</name>
</gene>
<sequence length="126" mass="13593">MPTATVWSSGRSGEKIRIYLEKKGPTTAIIQLATWGTSQNPNVDYPRSLMACDLYNIKAVSALEISCKADAIGPFDPNVDCSLAATKDGGVITITMPFITDAKYAVGDDDFEELVIFLKAAQFPKA</sequence>
<keyword evidence="2" id="KW-1185">Reference proteome</keyword>
<dbReference type="RefSeq" id="WP_393994209.1">
    <property type="nucleotide sequence ID" value="NZ_JBAFVH010000014.1"/>
</dbReference>
<reference evidence="1 2" key="1">
    <citation type="submission" date="2024-02" db="EMBL/GenBank/DDBJ databases">
        <title>Expansion and revision of Xanthobacter and proposal of Roseixanthobacter gen. nov.</title>
        <authorList>
            <person name="Soltysiak M.P.M."/>
            <person name="Jalihal A."/>
            <person name="Ory A."/>
            <person name="Chrisophersen C."/>
            <person name="Lee A.D."/>
            <person name="Boulton J."/>
            <person name="Springer M."/>
        </authorList>
    </citation>
    <scope>NUCLEOTIDE SEQUENCE [LARGE SCALE GENOMIC DNA]</scope>
    <source>
        <strain evidence="1 2">23A</strain>
    </source>
</reference>
<accession>A0ABW7A0N9</accession>
<comment type="caution">
    <text evidence="1">The sequence shown here is derived from an EMBL/GenBank/DDBJ whole genome shotgun (WGS) entry which is preliminary data.</text>
</comment>
<name>A0ABW7A0N9_9HYPH</name>
<dbReference type="Proteomes" id="UP001604002">
    <property type="component" value="Unassembled WGS sequence"/>
</dbReference>
<evidence type="ECO:0000313" key="2">
    <source>
        <dbReference type="Proteomes" id="UP001604002"/>
    </source>
</evidence>
<dbReference type="EMBL" id="JBAFVH010000014">
    <property type="protein sequence ID" value="MFG1374584.1"/>
    <property type="molecule type" value="Genomic_DNA"/>
</dbReference>
<evidence type="ECO:0000313" key="1">
    <source>
        <dbReference type="EMBL" id="MFG1374584.1"/>
    </source>
</evidence>
<organism evidence="1 2">
    <name type="scientific">Xanthobacter oligotrophicus</name>
    <dbReference type="NCBI Taxonomy" id="2607286"/>
    <lineage>
        <taxon>Bacteria</taxon>
        <taxon>Pseudomonadati</taxon>
        <taxon>Pseudomonadota</taxon>
        <taxon>Alphaproteobacteria</taxon>
        <taxon>Hyphomicrobiales</taxon>
        <taxon>Xanthobacteraceae</taxon>
        <taxon>Xanthobacter</taxon>
    </lineage>
</organism>
<protein>
    <submittedName>
        <fullName evidence="1">Uncharacterized protein</fullName>
    </submittedName>
</protein>